<evidence type="ECO:0000256" key="8">
    <source>
        <dbReference type="ARBA" id="ARBA00044479"/>
    </source>
</evidence>
<gene>
    <name evidence="11" type="ORF">FA10DRAFT_264346</name>
</gene>
<dbReference type="InterPro" id="IPR020550">
    <property type="entry name" value="Inositol_monophosphatase_CS"/>
</dbReference>
<comment type="catalytic activity">
    <reaction evidence="7">
        <text>adenosine 2',5'-bisphosphate + H2O = AMP + phosphate</text>
        <dbReference type="Rhea" id="RHEA:77643"/>
        <dbReference type="ChEBI" id="CHEBI:15377"/>
        <dbReference type="ChEBI" id="CHEBI:43474"/>
        <dbReference type="ChEBI" id="CHEBI:194156"/>
        <dbReference type="ChEBI" id="CHEBI:456215"/>
        <dbReference type="EC" id="3.1.3.7"/>
    </reaction>
    <physiologicalReaction direction="left-to-right" evidence="7">
        <dbReference type="Rhea" id="RHEA:77644"/>
    </physiologicalReaction>
</comment>
<dbReference type="CDD" id="cd01517">
    <property type="entry name" value="PAP_phosphatase"/>
    <property type="match status" value="1"/>
</dbReference>
<feature type="binding site" evidence="10">
    <location>
        <position position="144"/>
    </location>
    <ligand>
        <name>Mg(2+)</name>
        <dbReference type="ChEBI" id="CHEBI:18420"/>
        <label>1</label>
        <note>catalytic</note>
    </ligand>
</feature>
<dbReference type="STRING" id="215250.A0A316YYN0"/>
<keyword evidence="5" id="KW-0378">Hydrolase</keyword>
<feature type="binding site" evidence="10">
    <location>
        <position position="141"/>
    </location>
    <ligand>
        <name>Mg(2+)</name>
        <dbReference type="ChEBI" id="CHEBI:18420"/>
        <label>1</label>
        <note>catalytic</note>
    </ligand>
</feature>
<dbReference type="NCBIfam" id="TIGR01330">
    <property type="entry name" value="bisphos_HAL2"/>
    <property type="match status" value="1"/>
</dbReference>
<dbReference type="PROSITE" id="PS00629">
    <property type="entry name" value="IMP_1"/>
    <property type="match status" value="1"/>
</dbReference>
<dbReference type="OrthoDB" id="411145at2759"/>
<evidence type="ECO:0000256" key="9">
    <source>
        <dbReference type="ARBA" id="ARBA00044484"/>
    </source>
</evidence>
<dbReference type="InterPro" id="IPR020583">
    <property type="entry name" value="Inositol_monoP_metal-BS"/>
</dbReference>
<dbReference type="Proteomes" id="UP000245768">
    <property type="component" value="Unassembled WGS sequence"/>
</dbReference>
<evidence type="ECO:0000256" key="4">
    <source>
        <dbReference type="ARBA" id="ARBA00022723"/>
    </source>
</evidence>
<evidence type="ECO:0000256" key="2">
    <source>
        <dbReference type="ARBA" id="ARBA00009759"/>
    </source>
</evidence>
<keyword evidence="6 10" id="KW-0460">Magnesium</keyword>
<dbReference type="EC" id="3.1.3.7" evidence="3"/>
<feature type="binding site" evidence="10">
    <location>
        <position position="143"/>
    </location>
    <ligand>
        <name>Mg(2+)</name>
        <dbReference type="ChEBI" id="CHEBI:18420"/>
        <label>1</label>
        <note>catalytic</note>
    </ligand>
</feature>
<dbReference type="InParanoid" id="A0A316YYN0"/>
<organism evidence="11 12">
    <name type="scientific">Acaromyces ingoldii</name>
    <dbReference type="NCBI Taxonomy" id="215250"/>
    <lineage>
        <taxon>Eukaryota</taxon>
        <taxon>Fungi</taxon>
        <taxon>Dikarya</taxon>
        <taxon>Basidiomycota</taxon>
        <taxon>Ustilaginomycotina</taxon>
        <taxon>Exobasidiomycetes</taxon>
        <taxon>Exobasidiales</taxon>
        <taxon>Cryptobasidiaceae</taxon>
        <taxon>Acaromyces</taxon>
    </lineage>
</organism>
<dbReference type="AlphaFoldDB" id="A0A316YYN0"/>
<dbReference type="GO" id="GO:0046854">
    <property type="term" value="P:phosphatidylinositol phosphate biosynthetic process"/>
    <property type="evidence" value="ECO:0007669"/>
    <property type="project" value="InterPro"/>
</dbReference>
<dbReference type="PANTHER" id="PTHR43200:SF6">
    <property type="entry name" value="3'(2'),5'-BISPHOSPHATE NUCLEOTIDASE"/>
    <property type="match status" value="1"/>
</dbReference>
<dbReference type="PROSITE" id="PS00630">
    <property type="entry name" value="IMP_2"/>
    <property type="match status" value="1"/>
</dbReference>
<sequence>MTSSNKWKREEEVAINAVLRASLTTSQVFQQLVASSSMTKSDKSPVTVGDFSAQAIVNSILAREFPDDAIVGEEDADDLRSEVEDKQQLKRKVLQLANEGLTRDVEGQNTLSKTLEEEEVLKAIDRGNHAGGIKGRMWTLDPIDGTKGFLRGGQYAVCLGLIVDGKVELGVMGCPNLPVDKAAAKPKEGDFDEVKKRTDLGVIFVAKRGQGAFQRSLTDPTLRPISLRDISAASLASASFCESVESGHSSHGTNSRIAQLLGITAPSVRMDSQAKYASVSRGDGDIYLRLPVGDGSYIEKIWDHAAGSLLLEEAGGTVSDIRGRPLDFGLGRTLTANKGVVAAHKAVHAKVIEAVAKALEEEGRGHL</sequence>
<name>A0A316YYN0_9BASI</name>
<dbReference type="Gene3D" id="3.40.190.80">
    <property type="match status" value="1"/>
</dbReference>
<dbReference type="InterPro" id="IPR000760">
    <property type="entry name" value="Inositol_monophosphatase-like"/>
</dbReference>
<dbReference type="FunCoup" id="A0A316YYN0">
    <property type="interactions" value="53"/>
</dbReference>
<dbReference type="Pfam" id="PF00459">
    <property type="entry name" value="Inositol_P"/>
    <property type="match status" value="1"/>
</dbReference>
<dbReference type="SUPFAM" id="SSF56655">
    <property type="entry name" value="Carbohydrate phosphatase"/>
    <property type="match status" value="1"/>
</dbReference>
<dbReference type="InterPro" id="IPR051090">
    <property type="entry name" value="Inositol_monoP_superfamily"/>
</dbReference>
<comment type="catalytic activity">
    <reaction evidence="9">
        <text>3'-phosphoadenylyl sulfate + H2O = adenosine 5'-phosphosulfate + phosphate</text>
        <dbReference type="Rhea" id="RHEA:77639"/>
        <dbReference type="ChEBI" id="CHEBI:15377"/>
        <dbReference type="ChEBI" id="CHEBI:43474"/>
        <dbReference type="ChEBI" id="CHEBI:58243"/>
        <dbReference type="ChEBI" id="CHEBI:58339"/>
        <dbReference type="EC" id="3.1.3.7"/>
    </reaction>
    <physiologicalReaction direction="left-to-right" evidence="9">
        <dbReference type="Rhea" id="RHEA:77640"/>
    </physiologicalReaction>
</comment>
<reference evidence="11 12" key="1">
    <citation type="journal article" date="2018" name="Mol. Biol. Evol.">
        <title>Broad Genomic Sampling Reveals a Smut Pathogenic Ancestry of the Fungal Clade Ustilaginomycotina.</title>
        <authorList>
            <person name="Kijpornyongpan T."/>
            <person name="Mondo S.J."/>
            <person name="Barry K."/>
            <person name="Sandor L."/>
            <person name="Lee J."/>
            <person name="Lipzen A."/>
            <person name="Pangilinan J."/>
            <person name="LaButti K."/>
            <person name="Hainaut M."/>
            <person name="Henrissat B."/>
            <person name="Grigoriev I.V."/>
            <person name="Spatafora J.W."/>
            <person name="Aime M.C."/>
        </authorList>
    </citation>
    <scope>NUCLEOTIDE SEQUENCE [LARGE SCALE GENOMIC DNA]</scope>
    <source>
        <strain evidence="11 12">MCA 4198</strain>
    </source>
</reference>
<evidence type="ECO:0000313" key="12">
    <source>
        <dbReference type="Proteomes" id="UP000245768"/>
    </source>
</evidence>
<dbReference type="FunFam" id="3.40.190.80:FF:000003">
    <property type="entry name" value="PAP-specific phosphatase HAL2-like"/>
    <property type="match status" value="1"/>
</dbReference>
<dbReference type="Gene3D" id="3.30.540.10">
    <property type="entry name" value="Fructose-1,6-Bisphosphatase, subunit A, domain 1"/>
    <property type="match status" value="1"/>
</dbReference>
<evidence type="ECO:0000256" key="6">
    <source>
        <dbReference type="ARBA" id="ARBA00022842"/>
    </source>
</evidence>
<feature type="binding site" evidence="10">
    <location>
        <position position="303"/>
    </location>
    <ligand>
        <name>Mg(2+)</name>
        <dbReference type="ChEBI" id="CHEBI:18420"/>
        <label>1</label>
        <note>catalytic</note>
    </ligand>
</feature>
<dbReference type="InterPro" id="IPR006239">
    <property type="entry name" value="DPNP"/>
</dbReference>
<evidence type="ECO:0000313" key="11">
    <source>
        <dbReference type="EMBL" id="PWN93738.1"/>
    </source>
</evidence>
<evidence type="ECO:0000256" key="7">
    <source>
        <dbReference type="ARBA" id="ARBA00044466"/>
    </source>
</evidence>
<comment type="similarity">
    <text evidence="2">Belongs to the inositol monophosphatase superfamily.</text>
</comment>
<dbReference type="EMBL" id="KZ819634">
    <property type="protein sequence ID" value="PWN93738.1"/>
    <property type="molecule type" value="Genomic_DNA"/>
</dbReference>
<comment type="catalytic activity">
    <reaction evidence="8">
        <text>adenosine 3',5'-bisphosphate + H2O = AMP + phosphate</text>
        <dbReference type="Rhea" id="RHEA:10040"/>
        <dbReference type="ChEBI" id="CHEBI:15377"/>
        <dbReference type="ChEBI" id="CHEBI:43474"/>
        <dbReference type="ChEBI" id="CHEBI:58343"/>
        <dbReference type="ChEBI" id="CHEBI:456215"/>
        <dbReference type="EC" id="3.1.3.7"/>
    </reaction>
    <physiologicalReaction direction="left-to-right" evidence="8">
        <dbReference type="Rhea" id="RHEA:10041"/>
    </physiologicalReaction>
</comment>
<evidence type="ECO:0000256" key="10">
    <source>
        <dbReference type="PIRSR" id="PIRSR600760-2"/>
    </source>
</evidence>
<dbReference type="GO" id="GO:0046872">
    <property type="term" value="F:metal ion binding"/>
    <property type="evidence" value="ECO:0007669"/>
    <property type="project" value="UniProtKB-KW"/>
</dbReference>
<evidence type="ECO:0000256" key="3">
    <source>
        <dbReference type="ARBA" id="ARBA00012633"/>
    </source>
</evidence>
<dbReference type="RefSeq" id="XP_025380936.1">
    <property type="nucleotide sequence ID" value="XM_025520611.1"/>
</dbReference>
<dbReference type="GeneID" id="37042527"/>
<accession>A0A316YYN0</accession>
<dbReference type="GO" id="GO:0000103">
    <property type="term" value="P:sulfate assimilation"/>
    <property type="evidence" value="ECO:0007669"/>
    <property type="project" value="TreeGrafter"/>
</dbReference>
<comment type="cofactor">
    <cofactor evidence="1 10">
        <name>Mg(2+)</name>
        <dbReference type="ChEBI" id="CHEBI:18420"/>
    </cofactor>
</comment>
<evidence type="ECO:0000256" key="5">
    <source>
        <dbReference type="ARBA" id="ARBA00022801"/>
    </source>
</evidence>
<protein>
    <recommendedName>
        <fullName evidence="3">3'(2'),5'-bisphosphate nucleotidase</fullName>
        <ecNumber evidence="3">3.1.3.7</ecNumber>
    </recommendedName>
</protein>
<dbReference type="GO" id="GO:0008441">
    <property type="term" value="F:3'(2'),5'-bisphosphate nucleotidase activity"/>
    <property type="evidence" value="ECO:0007669"/>
    <property type="project" value="UniProtKB-EC"/>
</dbReference>
<dbReference type="PANTHER" id="PTHR43200">
    <property type="entry name" value="PHOSPHATASE"/>
    <property type="match status" value="1"/>
</dbReference>
<evidence type="ECO:0000256" key="1">
    <source>
        <dbReference type="ARBA" id="ARBA00001946"/>
    </source>
</evidence>
<keyword evidence="12" id="KW-1185">Reference proteome</keyword>
<proteinExistence type="inferred from homology"/>
<keyword evidence="4 10" id="KW-0479">Metal-binding</keyword>
<feature type="binding site" evidence="10">
    <location>
        <position position="73"/>
    </location>
    <ligand>
        <name>Mg(2+)</name>
        <dbReference type="ChEBI" id="CHEBI:18420"/>
        <label>1</label>
        <note>catalytic</note>
    </ligand>
</feature>